<evidence type="ECO:0000259" key="1">
    <source>
        <dbReference type="Pfam" id="PF00149"/>
    </source>
</evidence>
<keyword evidence="3" id="KW-1185">Reference proteome</keyword>
<dbReference type="PANTHER" id="PTHR42850:SF4">
    <property type="entry name" value="ZINC-DEPENDENT ENDOPOLYPHOSPHATASE"/>
    <property type="match status" value="1"/>
</dbReference>
<dbReference type="SUPFAM" id="SSF56300">
    <property type="entry name" value="Metallo-dependent phosphatases"/>
    <property type="match status" value="1"/>
</dbReference>
<sequence length="251" mass="29180">MRTLVIGDIHGGLKGLKQLLERAMVKENDRLVFLGDYVDGWSESAQVIEYLMVLSQLKACVFIKGNHDAWCEKWLRTDKPDKVWLEHGGRGAIESYKGFSKDEKKAHLKFFEQMKLYYVDDQNRLFVHGGFTSRKGVENENLESNFYFDRTLWERALHLDQDIDENSELFPKRLRRYKEIYIGHTPTIYFDSEQPLHAINVWNVDTGAAFYGKLSAMDIDSKAVFQSDALMELYPNEKGRNQRSLNQILGA</sequence>
<proteinExistence type="predicted"/>
<dbReference type="CDD" id="cd00144">
    <property type="entry name" value="MPP_PPP_family"/>
    <property type="match status" value="1"/>
</dbReference>
<reference evidence="2 3" key="1">
    <citation type="submission" date="2020-07" db="EMBL/GenBank/DDBJ databases">
        <title>Bacterium isolated from marine sediment.</title>
        <authorList>
            <person name="Shang D."/>
        </authorList>
    </citation>
    <scope>NUCLEOTIDE SEQUENCE [LARGE SCALE GENOMIC DNA]</scope>
    <source>
        <strain evidence="2 3">F6074</strain>
    </source>
</reference>
<dbReference type="EMBL" id="JACGLT010000009">
    <property type="protein sequence ID" value="MBA6153510.1"/>
    <property type="molecule type" value="Genomic_DNA"/>
</dbReference>
<dbReference type="InterPro" id="IPR050126">
    <property type="entry name" value="Ap4A_hydrolase"/>
</dbReference>
<dbReference type="InterPro" id="IPR029052">
    <property type="entry name" value="Metallo-depent_PP-like"/>
</dbReference>
<protein>
    <submittedName>
        <fullName evidence="2">Serine/threonine protein phosphatase</fullName>
    </submittedName>
</protein>
<name>A0A7W2M6C2_9FLAO</name>
<dbReference type="Gene3D" id="3.60.21.10">
    <property type="match status" value="1"/>
</dbReference>
<dbReference type="GO" id="GO:0008803">
    <property type="term" value="F:bis(5'-nucleosyl)-tetraphosphatase (symmetrical) activity"/>
    <property type="evidence" value="ECO:0007669"/>
    <property type="project" value="TreeGrafter"/>
</dbReference>
<organism evidence="2 3">
    <name type="scientific">Gelidibacter maritimus</name>
    <dbReference type="NCBI Taxonomy" id="2761487"/>
    <lineage>
        <taxon>Bacteria</taxon>
        <taxon>Pseudomonadati</taxon>
        <taxon>Bacteroidota</taxon>
        <taxon>Flavobacteriia</taxon>
        <taxon>Flavobacteriales</taxon>
        <taxon>Flavobacteriaceae</taxon>
        <taxon>Gelidibacter</taxon>
    </lineage>
</organism>
<dbReference type="InterPro" id="IPR004843">
    <property type="entry name" value="Calcineurin-like_PHP"/>
</dbReference>
<dbReference type="PRINTS" id="PR00114">
    <property type="entry name" value="STPHPHTASE"/>
</dbReference>
<evidence type="ECO:0000313" key="2">
    <source>
        <dbReference type="EMBL" id="MBA6153510.1"/>
    </source>
</evidence>
<dbReference type="InterPro" id="IPR006186">
    <property type="entry name" value="Ser/Thr-sp_prot-phosphatase"/>
</dbReference>
<dbReference type="Pfam" id="PF00149">
    <property type="entry name" value="Metallophos"/>
    <property type="match status" value="1"/>
</dbReference>
<dbReference type="Proteomes" id="UP000541857">
    <property type="component" value="Unassembled WGS sequence"/>
</dbReference>
<feature type="domain" description="Calcineurin-like phosphoesterase" evidence="1">
    <location>
        <begin position="1"/>
        <end position="193"/>
    </location>
</feature>
<comment type="caution">
    <text evidence="2">The sequence shown here is derived from an EMBL/GenBank/DDBJ whole genome shotgun (WGS) entry which is preliminary data.</text>
</comment>
<dbReference type="PANTHER" id="PTHR42850">
    <property type="entry name" value="METALLOPHOSPHOESTERASE"/>
    <property type="match status" value="1"/>
</dbReference>
<gene>
    <name evidence="2" type="ORF">H3Z82_12305</name>
</gene>
<accession>A0A7W2M6C2</accession>
<evidence type="ECO:0000313" key="3">
    <source>
        <dbReference type="Proteomes" id="UP000541857"/>
    </source>
</evidence>
<dbReference type="AlphaFoldDB" id="A0A7W2M6C2"/>
<dbReference type="GO" id="GO:0005737">
    <property type="term" value="C:cytoplasm"/>
    <property type="evidence" value="ECO:0007669"/>
    <property type="project" value="TreeGrafter"/>
</dbReference>
<dbReference type="RefSeq" id="WP_182205808.1">
    <property type="nucleotide sequence ID" value="NZ_JACGLT010000009.1"/>
</dbReference>
<dbReference type="GO" id="GO:0016791">
    <property type="term" value="F:phosphatase activity"/>
    <property type="evidence" value="ECO:0007669"/>
    <property type="project" value="TreeGrafter"/>
</dbReference>
<dbReference type="GO" id="GO:0110154">
    <property type="term" value="P:RNA decapping"/>
    <property type="evidence" value="ECO:0007669"/>
    <property type="project" value="TreeGrafter"/>
</dbReference>